<dbReference type="GO" id="GO:0005737">
    <property type="term" value="C:cytoplasm"/>
    <property type="evidence" value="ECO:0007669"/>
    <property type="project" value="UniProtKB-SubCell"/>
</dbReference>
<keyword evidence="8 11" id="KW-0238">DNA-binding</keyword>
<dbReference type="InterPro" id="IPR034768">
    <property type="entry name" value="4FE4S_WBL"/>
</dbReference>
<keyword evidence="6 11" id="KW-0411">Iron-sulfur</keyword>
<evidence type="ECO:0000259" key="12">
    <source>
        <dbReference type="PROSITE" id="PS51674"/>
    </source>
</evidence>
<evidence type="ECO:0000256" key="10">
    <source>
        <dbReference type="ARBA" id="ARBA00023163"/>
    </source>
</evidence>
<comment type="similarity">
    <text evidence="2 11">Belongs to the WhiB family.</text>
</comment>
<dbReference type="Pfam" id="PF02467">
    <property type="entry name" value="Whib"/>
    <property type="match status" value="1"/>
</dbReference>
<feature type="binding site" evidence="11">
    <location>
        <position position="51"/>
    </location>
    <ligand>
        <name>[4Fe-4S] cluster</name>
        <dbReference type="ChEBI" id="CHEBI:49883"/>
    </ligand>
</feature>
<dbReference type="InterPro" id="IPR003482">
    <property type="entry name" value="Whib"/>
</dbReference>
<comment type="PTM">
    <text evidence="11">Upon Fe-S cluster removal intramolecular disulfide bonds are formed.</text>
</comment>
<dbReference type="GO" id="GO:0045454">
    <property type="term" value="P:cell redox homeostasis"/>
    <property type="evidence" value="ECO:0007669"/>
    <property type="project" value="TreeGrafter"/>
</dbReference>
<dbReference type="Proteomes" id="UP000559182">
    <property type="component" value="Unassembled WGS sequence"/>
</dbReference>
<dbReference type="PANTHER" id="PTHR38839:SF2">
    <property type="entry name" value="TRANSCRIPTIONAL REGULATOR WHIB7-RELATED"/>
    <property type="match status" value="1"/>
</dbReference>
<evidence type="ECO:0000256" key="11">
    <source>
        <dbReference type="HAMAP-Rule" id="MF_01479"/>
    </source>
</evidence>
<evidence type="ECO:0000256" key="7">
    <source>
        <dbReference type="ARBA" id="ARBA00023015"/>
    </source>
</evidence>
<dbReference type="PANTHER" id="PTHR38839">
    <property type="entry name" value="TRANSCRIPTIONAL REGULATOR WHID-RELATED"/>
    <property type="match status" value="1"/>
</dbReference>
<feature type="binding site" evidence="11">
    <location>
        <position position="19"/>
    </location>
    <ligand>
        <name>[4Fe-4S] cluster</name>
        <dbReference type="ChEBI" id="CHEBI:49883"/>
    </ligand>
</feature>
<dbReference type="EMBL" id="JACHVQ010000004">
    <property type="protein sequence ID" value="MBB2894060.1"/>
    <property type="molecule type" value="Genomic_DNA"/>
</dbReference>
<dbReference type="RefSeq" id="WP_183322514.1">
    <property type="nucleotide sequence ID" value="NZ_JACHVQ010000004.1"/>
</dbReference>
<evidence type="ECO:0000313" key="14">
    <source>
        <dbReference type="Proteomes" id="UP000559182"/>
    </source>
</evidence>
<accession>A0A839N8G5</accession>
<evidence type="ECO:0000256" key="4">
    <source>
        <dbReference type="ARBA" id="ARBA00022723"/>
    </source>
</evidence>
<comment type="function">
    <text evidence="11">Acts as a transcriptional regulator. Probably redox-responsive. The apo- but not holo-form probably binds DNA.</text>
</comment>
<evidence type="ECO:0000256" key="3">
    <source>
        <dbReference type="ARBA" id="ARBA00022485"/>
    </source>
</evidence>
<dbReference type="GO" id="GO:0047134">
    <property type="term" value="F:protein-disulfide reductase [NAD(P)H] activity"/>
    <property type="evidence" value="ECO:0007669"/>
    <property type="project" value="TreeGrafter"/>
</dbReference>
<evidence type="ECO:0000256" key="2">
    <source>
        <dbReference type="ARBA" id="ARBA00006597"/>
    </source>
</evidence>
<evidence type="ECO:0000256" key="6">
    <source>
        <dbReference type="ARBA" id="ARBA00023014"/>
    </source>
</evidence>
<proteinExistence type="inferred from homology"/>
<keyword evidence="3 11" id="KW-0004">4Fe-4S</keyword>
<keyword evidence="10 11" id="KW-0804">Transcription</keyword>
<comment type="PTM">
    <text evidence="11">The Fe-S cluster can be nitrosylated by nitric oxide (NO).</text>
</comment>
<evidence type="ECO:0000256" key="1">
    <source>
        <dbReference type="ARBA" id="ARBA00004496"/>
    </source>
</evidence>
<gene>
    <name evidence="11" type="primary">whiB</name>
    <name evidence="13" type="ORF">FHU39_004096</name>
</gene>
<evidence type="ECO:0000256" key="9">
    <source>
        <dbReference type="ARBA" id="ARBA00023157"/>
    </source>
</evidence>
<organism evidence="13 14">
    <name type="scientific">Flexivirga oryzae</name>
    <dbReference type="NCBI Taxonomy" id="1794944"/>
    <lineage>
        <taxon>Bacteria</taxon>
        <taxon>Bacillati</taxon>
        <taxon>Actinomycetota</taxon>
        <taxon>Actinomycetes</taxon>
        <taxon>Micrococcales</taxon>
        <taxon>Dermacoccaceae</taxon>
        <taxon>Flexivirga</taxon>
    </lineage>
</organism>
<feature type="domain" description="4Fe-4S Wbl-type" evidence="12">
    <location>
        <begin position="18"/>
        <end position="75"/>
    </location>
</feature>
<evidence type="ECO:0000256" key="5">
    <source>
        <dbReference type="ARBA" id="ARBA00023004"/>
    </source>
</evidence>
<dbReference type="AlphaFoldDB" id="A0A839N8G5"/>
<reference evidence="13 14" key="1">
    <citation type="submission" date="2020-08" db="EMBL/GenBank/DDBJ databases">
        <title>Sequencing the genomes of 1000 actinobacteria strains.</title>
        <authorList>
            <person name="Klenk H.-P."/>
        </authorList>
    </citation>
    <scope>NUCLEOTIDE SEQUENCE [LARGE SCALE GENOMIC DNA]</scope>
    <source>
        <strain evidence="13 14">DSM 105369</strain>
    </source>
</reference>
<dbReference type="PROSITE" id="PS51674">
    <property type="entry name" value="4FE4S_WBL"/>
    <property type="match status" value="1"/>
</dbReference>
<keyword evidence="11" id="KW-0963">Cytoplasm</keyword>
<feature type="binding site" evidence="11">
    <location>
        <position position="45"/>
    </location>
    <ligand>
        <name>[4Fe-4S] cluster</name>
        <dbReference type="ChEBI" id="CHEBI:49883"/>
    </ligand>
</feature>
<comment type="subcellular location">
    <subcellularLocation>
        <location evidence="1 11">Cytoplasm</location>
    </subcellularLocation>
</comment>
<feature type="binding site" evidence="11">
    <location>
        <position position="42"/>
    </location>
    <ligand>
        <name>[4Fe-4S] cluster</name>
        <dbReference type="ChEBI" id="CHEBI:49883"/>
    </ligand>
</feature>
<keyword evidence="7 11" id="KW-0805">Transcription regulation</keyword>
<keyword evidence="9 11" id="KW-1015">Disulfide bond</keyword>
<sequence>MKHPYSAAPDRDEKPALPCQTRHPELWFTDDPVDIARAKTLCRACVMRKECLAGAMSRQEEVGIWGGEIFWHGEVVAVRPRRGRPPRHAAASGRTLHAV</sequence>
<dbReference type="GO" id="GO:0045892">
    <property type="term" value="P:negative regulation of DNA-templated transcription"/>
    <property type="evidence" value="ECO:0007669"/>
    <property type="project" value="TreeGrafter"/>
</dbReference>
<evidence type="ECO:0000313" key="13">
    <source>
        <dbReference type="EMBL" id="MBB2894060.1"/>
    </source>
</evidence>
<keyword evidence="5 11" id="KW-0408">Iron</keyword>
<evidence type="ECO:0000256" key="8">
    <source>
        <dbReference type="ARBA" id="ARBA00023125"/>
    </source>
</evidence>
<dbReference type="GO" id="GO:0051539">
    <property type="term" value="F:4 iron, 4 sulfur cluster binding"/>
    <property type="evidence" value="ECO:0007669"/>
    <property type="project" value="UniProtKB-UniRule"/>
</dbReference>
<dbReference type="HAMAP" id="MF_01479">
    <property type="entry name" value="WhiB"/>
    <property type="match status" value="1"/>
</dbReference>
<keyword evidence="14" id="KW-1185">Reference proteome</keyword>
<keyword evidence="4 11" id="KW-0479">Metal-binding</keyword>
<comment type="caution">
    <text evidence="13">The sequence shown here is derived from an EMBL/GenBank/DDBJ whole genome shotgun (WGS) entry which is preliminary data.</text>
</comment>
<dbReference type="GO" id="GO:0046872">
    <property type="term" value="F:metal ion binding"/>
    <property type="evidence" value="ECO:0007669"/>
    <property type="project" value="UniProtKB-KW"/>
</dbReference>
<comment type="cofactor">
    <cofactor evidence="11">
        <name>[4Fe-4S] cluster</name>
        <dbReference type="ChEBI" id="CHEBI:49883"/>
    </cofactor>
    <text evidence="11">Binds 1 [4Fe-4S] cluster per subunit. Following nitrosylation of the [4Fe-4S] cluster binds 1 [4Fe-8(NO)] cluster per subunit.</text>
</comment>
<name>A0A839N8G5_9MICO</name>
<protein>
    <recommendedName>
        <fullName evidence="11">Transcriptional regulator WhiB</fullName>
    </recommendedName>
</protein>
<dbReference type="GO" id="GO:0003677">
    <property type="term" value="F:DNA binding"/>
    <property type="evidence" value="ECO:0007669"/>
    <property type="project" value="UniProtKB-UniRule"/>
</dbReference>
<dbReference type="GO" id="GO:0035731">
    <property type="term" value="F:dinitrosyl-iron complex binding"/>
    <property type="evidence" value="ECO:0007669"/>
    <property type="project" value="UniProtKB-UniRule"/>
</dbReference>